<dbReference type="InterPro" id="IPR036465">
    <property type="entry name" value="vWFA_dom_sf"/>
</dbReference>
<dbReference type="PANTHER" id="PTHR10579:SF43">
    <property type="entry name" value="ZINC FINGER (C3HC4-TYPE RING FINGER) FAMILY PROTEIN"/>
    <property type="match status" value="1"/>
</dbReference>
<dbReference type="PANTHER" id="PTHR10579">
    <property type="entry name" value="CALCIUM-ACTIVATED CHLORIDE CHANNEL REGULATOR"/>
    <property type="match status" value="1"/>
</dbReference>
<sequence length="573" mass="63365">MKKKLIFGFIIGLFFSFLWGCVEIDSFETADRVLSSNLLPKIEVENNIIPDEVALRYSTKNISEPLPSLDQYPLYAAQPSNTPNTLYLEIYSSAEKANAQKEDERWLVDVAEQFNAQKIKVSSGKTIQVGIRNIPSGVAQRILAAKAAKPAGYTPSNELWLSLLKRDGINPILIHPTLLASNVGIVINNEAKENIAGHGELTFKQILDAILAGKLTIGYTNPFASSTGLNLLYTLFWTAAGHDQGGKPLTVAELQSPQVRSVFEAFQKQVLITALVTPDLKEIFLREPDKLPAFAVDYLSYATLKQLPEFQQTTYIPFGVPHNSPLVGFEWNNVEQQQGLKKFAEFATSQQMQQLAPPQGKELTDYLQAKKFPTLPSGEVLRTAQSFWKLQKDAGKTVYLMTVIDTSGSMDGAPLEAVKKGLRIASKEINPGNYVGLVTYGDRAAEVVPLGLFDELQHKRFLAAIDNLRADGATAMYDGMMIGLSKLMEQKKNNPDGRFYLLLLTDGQANMGVTFDEVKEVIEYSGVRVYPIAYGDVNQEELEAIASLRESTVKKGTPENVEDLLKGLFQTNL</sequence>
<keyword evidence="3" id="KW-1185">Reference proteome</keyword>
<dbReference type="SMART" id="SM00327">
    <property type="entry name" value="VWA"/>
    <property type="match status" value="1"/>
</dbReference>
<accession>B7KCF7</accession>
<dbReference type="SUPFAM" id="SSF53300">
    <property type="entry name" value="vWA-like"/>
    <property type="match status" value="1"/>
</dbReference>
<reference evidence="3" key="1">
    <citation type="journal article" date="2011" name="MBio">
        <title>Novel metabolic attributes of the genus Cyanothece, comprising a group of unicellular nitrogen-fixing Cyanobacteria.</title>
        <authorList>
            <person name="Bandyopadhyay A."/>
            <person name="Elvitigala T."/>
            <person name="Welsh E."/>
            <person name="Stockel J."/>
            <person name="Liberton M."/>
            <person name="Min H."/>
            <person name="Sherman L.A."/>
            <person name="Pakrasi H.B."/>
        </authorList>
    </citation>
    <scope>NUCLEOTIDE SEQUENCE [LARGE SCALE GENOMIC DNA]</scope>
    <source>
        <strain evidence="3">PCC 7424</strain>
    </source>
</reference>
<proteinExistence type="predicted"/>
<dbReference type="OrthoDB" id="9806395at2"/>
<dbReference type="EMBL" id="CP001291">
    <property type="protein sequence ID" value="ACK70262.1"/>
    <property type="molecule type" value="Genomic_DNA"/>
</dbReference>
<dbReference type="eggNOG" id="COG2304">
    <property type="taxonomic scope" value="Bacteria"/>
</dbReference>
<dbReference type="KEGG" id="cyc:PCC7424_1830"/>
<evidence type="ECO:0000313" key="3">
    <source>
        <dbReference type="Proteomes" id="UP000002384"/>
    </source>
</evidence>
<dbReference type="InterPro" id="IPR002035">
    <property type="entry name" value="VWF_A"/>
</dbReference>
<name>B7KCF7_GLOC7</name>
<evidence type="ECO:0000259" key="1">
    <source>
        <dbReference type="PROSITE" id="PS50234"/>
    </source>
</evidence>
<feature type="domain" description="VWFA" evidence="1">
    <location>
        <begin position="399"/>
        <end position="573"/>
    </location>
</feature>
<dbReference type="AlphaFoldDB" id="B7KCF7"/>
<dbReference type="Gene3D" id="3.40.50.410">
    <property type="entry name" value="von Willebrand factor, type A domain"/>
    <property type="match status" value="1"/>
</dbReference>
<dbReference type="Proteomes" id="UP000002384">
    <property type="component" value="Chromosome"/>
</dbReference>
<dbReference type="RefSeq" id="WP_012599205.1">
    <property type="nucleotide sequence ID" value="NC_011729.1"/>
</dbReference>
<protein>
    <submittedName>
        <fullName evidence="2">von Willebrand factor type A</fullName>
    </submittedName>
</protein>
<dbReference type="InterPro" id="IPR051266">
    <property type="entry name" value="CLCR"/>
</dbReference>
<dbReference type="PROSITE" id="PS50234">
    <property type="entry name" value="VWFA"/>
    <property type="match status" value="1"/>
</dbReference>
<organism evidence="2 3">
    <name type="scientific">Gloeothece citriformis (strain PCC 7424)</name>
    <name type="common">Cyanothece sp. (strain PCC 7424)</name>
    <dbReference type="NCBI Taxonomy" id="65393"/>
    <lineage>
        <taxon>Bacteria</taxon>
        <taxon>Bacillati</taxon>
        <taxon>Cyanobacteriota</taxon>
        <taxon>Cyanophyceae</taxon>
        <taxon>Oscillatoriophycideae</taxon>
        <taxon>Chroococcales</taxon>
        <taxon>Aphanothecaceae</taxon>
        <taxon>Gloeothece</taxon>
        <taxon>Gloeothece citriformis</taxon>
    </lineage>
</organism>
<dbReference type="Pfam" id="PF00092">
    <property type="entry name" value="VWA"/>
    <property type="match status" value="1"/>
</dbReference>
<gene>
    <name evidence="2" type="ordered locus">PCC7424_1830</name>
</gene>
<evidence type="ECO:0000313" key="2">
    <source>
        <dbReference type="EMBL" id="ACK70262.1"/>
    </source>
</evidence>
<dbReference type="HOGENOM" id="CLU_484711_0_0_3"/>
<dbReference type="STRING" id="65393.PCC7424_1830"/>